<comment type="caution">
    <text evidence="5">The sequence shown here is derived from an EMBL/GenBank/DDBJ whole genome shotgun (WGS) entry which is preliminary data.</text>
</comment>
<sequence length="975" mass="102862">MAPSYLASLGLASTMALTYAKRSNHQSQELAQPPGFGGFGDFGAGNFPNMPGGFGDFGGGKPGAQKDDKKSGFPGMPGMGGFGDDGAADFGGGFGGGGFPGFPKPGGQSQAGGGGGGPFPGVDMGGMMDMMGGMMADALNCGQKEMEVACKDPSFHKATMVPLWYCLIATGDRDFGPVPPCHSPIKIGDATKCKKSDEDLRKEMEAAKSMCFGRLKELYDLQAQLGQCAVGIKQETEKVESERQALQSIQHEAEECEKTKAKKKAEESMGSSFSGQGQGQFCPAHATELKDAFAKYTLAVEQCISVQVSATVHIPEIDIVVPEIKVGQVQGTSFNIQMPDFNAPDFTGDIVVPGGGGKLNVAVKHHGQQGQSEGQQEAKLTFDQRVANIKADIKTCEEAKPKMQQKSKEIAESKSTVQEQKQKACETAGSLLQTGASPEATIAIQVFSMMKMTWGCHEVAAAIDGLVFLATLLGTHLSGAVGFGARMAPGTRGQIAWSRLLALWLGLANGDVQQQFLKTQTVSLTHLQDVSWPDGSDVQDSQAWTNNNQNVRTNSIVEIEFAENIQASFGYITIQPAISGIGASSASATTISVPSSDVVISGQSLLLNDASSAGGRQIVFAEETVYTLSFDAGIIQNLAMTDTNAAFSIQFTTGDFTAPTLLSMSPADESPNVPVTTTIVFTFSEDIQANPDVSGTAPTWGIQDPYQRQTPFSVAPKCSDAQISVSGASATITIDTTAFPILPCSQYQVVFAAKCFTDTSVNLNYAAALPSSSNYDWWTSCITSYSPAIGTYGVPINTDIVLTFAEQILRGTGNIVLTPLGEASQNYDVTDTSRVLIDGSQLQVTIVGDVPTDYLCLSLGADMQKCKGKPVDITIAAGVFGRVDTTAGVGSLPVNLEAQLTGPAPQHRDLQLASADDGHDHVDVLFAISAAVGLAALGQHFPSFGVREGFERLNFERRTSPKLCVPVKGSHLRNR</sequence>
<proteinExistence type="predicted"/>
<reference evidence="5 6" key="1">
    <citation type="submission" date="2016-02" db="EMBL/GenBank/DDBJ databases">
        <title>Genome analysis of coral dinoflagellate symbionts highlights evolutionary adaptations to a symbiotic lifestyle.</title>
        <authorList>
            <person name="Aranda M."/>
            <person name="Li Y."/>
            <person name="Liew Y.J."/>
            <person name="Baumgarten S."/>
            <person name="Simakov O."/>
            <person name="Wilson M."/>
            <person name="Piel J."/>
            <person name="Ashoor H."/>
            <person name="Bougouffa S."/>
            <person name="Bajic V.B."/>
            <person name="Ryu T."/>
            <person name="Ravasi T."/>
            <person name="Bayer T."/>
            <person name="Micklem G."/>
            <person name="Kim H."/>
            <person name="Bhak J."/>
            <person name="Lajeunesse T.C."/>
            <person name="Voolstra C.R."/>
        </authorList>
    </citation>
    <scope>NUCLEOTIDE SEQUENCE [LARGE SCALE GENOMIC DNA]</scope>
    <source>
        <strain evidence="5 6">CCMP2467</strain>
    </source>
</reference>
<evidence type="ECO:0000313" key="5">
    <source>
        <dbReference type="EMBL" id="OLP98729.1"/>
    </source>
</evidence>
<dbReference type="Pfam" id="PF13205">
    <property type="entry name" value="Big_5"/>
    <property type="match status" value="1"/>
</dbReference>
<feature type="region of interest" description="Disordered" evidence="3">
    <location>
        <begin position="94"/>
        <end position="122"/>
    </location>
</feature>
<protein>
    <recommendedName>
        <fullName evidence="4">SbsA Ig-like domain-containing protein</fullName>
    </recommendedName>
</protein>
<evidence type="ECO:0000259" key="4">
    <source>
        <dbReference type="Pfam" id="PF13205"/>
    </source>
</evidence>
<gene>
    <name evidence="5" type="ORF">AK812_SmicGene18839</name>
</gene>
<organism evidence="5 6">
    <name type="scientific">Symbiodinium microadriaticum</name>
    <name type="common">Dinoflagellate</name>
    <name type="synonym">Zooxanthella microadriatica</name>
    <dbReference type="NCBI Taxonomy" id="2951"/>
    <lineage>
        <taxon>Eukaryota</taxon>
        <taxon>Sar</taxon>
        <taxon>Alveolata</taxon>
        <taxon>Dinophyceae</taxon>
        <taxon>Suessiales</taxon>
        <taxon>Symbiodiniaceae</taxon>
        <taxon>Symbiodinium</taxon>
    </lineage>
</organism>
<feature type="coiled-coil region" evidence="2">
    <location>
        <begin position="232"/>
        <end position="266"/>
    </location>
</feature>
<feature type="domain" description="SbsA Ig-like" evidence="4">
    <location>
        <begin position="656"/>
        <end position="762"/>
    </location>
</feature>
<keyword evidence="2" id="KW-0175">Coiled coil</keyword>
<feature type="compositionally biased region" description="Gly residues" evidence="3">
    <location>
        <begin position="109"/>
        <end position="119"/>
    </location>
</feature>
<dbReference type="InterPro" id="IPR032812">
    <property type="entry name" value="SbsA_Ig"/>
</dbReference>
<feature type="compositionally biased region" description="Gly residues" evidence="3">
    <location>
        <begin position="52"/>
        <end position="62"/>
    </location>
</feature>
<evidence type="ECO:0000256" key="2">
    <source>
        <dbReference type="SAM" id="Coils"/>
    </source>
</evidence>
<dbReference type="Proteomes" id="UP000186817">
    <property type="component" value="Unassembled WGS sequence"/>
</dbReference>
<dbReference type="AlphaFoldDB" id="A0A1Q9DU85"/>
<dbReference type="EMBL" id="LSRX01000388">
    <property type="protein sequence ID" value="OLP98729.1"/>
    <property type="molecule type" value="Genomic_DNA"/>
</dbReference>
<evidence type="ECO:0000256" key="3">
    <source>
        <dbReference type="SAM" id="MobiDB-lite"/>
    </source>
</evidence>
<keyword evidence="6" id="KW-1185">Reference proteome</keyword>
<dbReference type="OrthoDB" id="428367at2759"/>
<keyword evidence="1" id="KW-0732">Signal</keyword>
<name>A0A1Q9DU85_SYMMI</name>
<accession>A0A1Q9DU85</accession>
<evidence type="ECO:0000256" key="1">
    <source>
        <dbReference type="ARBA" id="ARBA00022729"/>
    </source>
</evidence>
<feature type="region of interest" description="Disordered" evidence="3">
    <location>
        <begin position="50"/>
        <end position="78"/>
    </location>
</feature>
<evidence type="ECO:0000313" key="6">
    <source>
        <dbReference type="Proteomes" id="UP000186817"/>
    </source>
</evidence>